<dbReference type="EMBL" id="JYDJ01000062">
    <property type="protein sequence ID" value="KRX46182.1"/>
    <property type="molecule type" value="Genomic_DNA"/>
</dbReference>
<accession>A0A0V0U4U9</accession>
<protein>
    <submittedName>
        <fullName evidence="1">Uncharacterized protein</fullName>
    </submittedName>
</protein>
<gene>
    <name evidence="1" type="ORF">T05_11111</name>
</gene>
<evidence type="ECO:0000313" key="1">
    <source>
        <dbReference type="EMBL" id="KRX46182.1"/>
    </source>
</evidence>
<dbReference type="AlphaFoldDB" id="A0A0V0U4U9"/>
<dbReference type="Proteomes" id="UP000055048">
    <property type="component" value="Unassembled WGS sequence"/>
</dbReference>
<reference evidence="1 2" key="1">
    <citation type="submission" date="2015-01" db="EMBL/GenBank/DDBJ databases">
        <title>Evolution of Trichinella species and genotypes.</title>
        <authorList>
            <person name="Korhonen P.K."/>
            <person name="Edoardo P."/>
            <person name="Giuseppe L.R."/>
            <person name="Gasser R.B."/>
        </authorList>
    </citation>
    <scope>NUCLEOTIDE SEQUENCE [LARGE SCALE GENOMIC DNA]</scope>
    <source>
        <strain evidence="1">ISS417</strain>
    </source>
</reference>
<keyword evidence="2" id="KW-1185">Reference proteome</keyword>
<proteinExistence type="predicted"/>
<name>A0A0V0U4U9_9BILA</name>
<evidence type="ECO:0000313" key="2">
    <source>
        <dbReference type="Proteomes" id="UP000055048"/>
    </source>
</evidence>
<dbReference type="STRING" id="144512.A0A0V0U4U9"/>
<sequence>MRKLKCAKIEPCNDSVFHKPNVNINAQKWAVLTVLLLLVVGQVATQGNFSLRNTKCLYERACERKRATTLRTANCSLTIASVAICTE</sequence>
<comment type="caution">
    <text evidence="1">The sequence shown here is derived from an EMBL/GenBank/DDBJ whole genome shotgun (WGS) entry which is preliminary data.</text>
</comment>
<organism evidence="1 2">
    <name type="scientific">Trichinella murrelli</name>
    <dbReference type="NCBI Taxonomy" id="144512"/>
    <lineage>
        <taxon>Eukaryota</taxon>
        <taxon>Metazoa</taxon>
        <taxon>Ecdysozoa</taxon>
        <taxon>Nematoda</taxon>
        <taxon>Enoplea</taxon>
        <taxon>Dorylaimia</taxon>
        <taxon>Trichinellida</taxon>
        <taxon>Trichinellidae</taxon>
        <taxon>Trichinella</taxon>
    </lineage>
</organism>